<proteinExistence type="predicted"/>
<dbReference type="SUPFAM" id="SSF109604">
    <property type="entry name" value="HD-domain/PDEase-like"/>
    <property type="match status" value="1"/>
</dbReference>
<evidence type="ECO:0000313" key="4">
    <source>
        <dbReference type="Proteomes" id="UP000887574"/>
    </source>
</evidence>
<keyword evidence="1" id="KW-0479">Metal-binding</keyword>
<dbReference type="PROSITE" id="PS51845">
    <property type="entry name" value="PDEASE_I_2"/>
    <property type="match status" value="2"/>
</dbReference>
<dbReference type="InterPro" id="IPR003607">
    <property type="entry name" value="HD/PDEase_dom"/>
</dbReference>
<dbReference type="Gene3D" id="1.10.1300.10">
    <property type="entry name" value="3'5'-cyclic nucleotide phosphodiesterase, catalytic domain"/>
    <property type="match status" value="2"/>
</dbReference>
<organism evidence="4 5">
    <name type="scientific">Ditylenchus dipsaci</name>
    <dbReference type="NCBI Taxonomy" id="166011"/>
    <lineage>
        <taxon>Eukaryota</taxon>
        <taxon>Metazoa</taxon>
        <taxon>Ecdysozoa</taxon>
        <taxon>Nematoda</taxon>
        <taxon>Chromadorea</taxon>
        <taxon>Rhabditida</taxon>
        <taxon>Tylenchina</taxon>
        <taxon>Tylenchomorpha</taxon>
        <taxon>Sphaerularioidea</taxon>
        <taxon>Anguinidae</taxon>
        <taxon>Anguininae</taxon>
        <taxon>Ditylenchus</taxon>
    </lineage>
</organism>
<dbReference type="GO" id="GO:0007165">
    <property type="term" value="P:signal transduction"/>
    <property type="evidence" value="ECO:0007669"/>
    <property type="project" value="InterPro"/>
</dbReference>
<keyword evidence="2" id="KW-0378">Hydrolase</keyword>
<dbReference type="GO" id="GO:0004114">
    <property type="term" value="F:3',5'-cyclic-nucleotide phosphodiesterase activity"/>
    <property type="evidence" value="ECO:0007669"/>
    <property type="project" value="InterPro"/>
</dbReference>
<keyword evidence="4" id="KW-1185">Reference proteome</keyword>
<sequence>MDQRINIDSKEKRKKIRNAVCGGVEAMKASLYRSSRKRFLNITTFPQFLADENRRMRSTLRATRFEFNGNRLSELEKPLYAVYMFRTLFSGIINFDLDDLVRFILTVRKNYRKVPYHNWTHGWTVAHAMFVFLLRDKEFRPLEKLGLFVAAICHDLDHRAKDATTFEISTSEEYKKVLGLIKYCILATDLALFFPNKAKLNAIIKEGNFDWKNDTHRSLAQAILMTACDLIATAKPWKVQTETVKVIFEEFYEQGDAEKINGREPIPMMDRTKANELPQMQVGKIIIQCRKMEELAEEQKK</sequence>
<name>A0A915DRA4_9BILA</name>
<dbReference type="GO" id="GO:0046872">
    <property type="term" value="F:metal ion binding"/>
    <property type="evidence" value="ECO:0007669"/>
    <property type="project" value="UniProtKB-KW"/>
</dbReference>
<dbReference type="CDD" id="cd00077">
    <property type="entry name" value="HDc"/>
    <property type="match status" value="1"/>
</dbReference>
<feature type="domain" description="PDEase" evidence="3">
    <location>
        <begin position="166"/>
        <end position="301"/>
    </location>
</feature>
<reference evidence="5" key="1">
    <citation type="submission" date="2022-11" db="UniProtKB">
        <authorList>
            <consortium name="WormBaseParasite"/>
        </authorList>
    </citation>
    <scope>IDENTIFICATION</scope>
</reference>
<feature type="domain" description="PDEase" evidence="3">
    <location>
        <begin position="41"/>
        <end position="159"/>
    </location>
</feature>
<dbReference type="PANTHER" id="PTHR11347">
    <property type="entry name" value="CYCLIC NUCLEOTIDE PHOSPHODIESTERASE"/>
    <property type="match status" value="1"/>
</dbReference>
<protein>
    <submittedName>
        <fullName evidence="5">PDEase domain-containing protein</fullName>
    </submittedName>
</protein>
<evidence type="ECO:0000256" key="1">
    <source>
        <dbReference type="ARBA" id="ARBA00022723"/>
    </source>
</evidence>
<dbReference type="Pfam" id="PF00233">
    <property type="entry name" value="PDEase_I"/>
    <property type="match status" value="2"/>
</dbReference>
<evidence type="ECO:0000259" key="3">
    <source>
        <dbReference type="PROSITE" id="PS51845"/>
    </source>
</evidence>
<dbReference type="Proteomes" id="UP000887574">
    <property type="component" value="Unplaced"/>
</dbReference>
<dbReference type="InterPro" id="IPR002073">
    <property type="entry name" value="PDEase_catalytic_dom"/>
</dbReference>
<dbReference type="InterPro" id="IPR036971">
    <property type="entry name" value="PDEase_catalytic_dom_sf"/>
</dbReference>
<evidence type="ECO:0000313" key="5">
    <source>
        <dbReference type="WBParaSite" id="jg22298"/>
    </source>
</evidence>
<dbReference type="WBParaSite" id="jg22298">
    <property type="protein sequence ID" value="jg22298"/>
    <property type="gene ID" value="jg22298"/>
</dbReference>
<dbReference type="AlphaFoldDB" id="A0A915DRA4"/>
<accession>A0A915DRA4</accession>
<evidence type="ECO:0000256" key="2">
    <source>
        <dbReference type="ARBA" id="ARBA00022801"/>
    </source>
</evidence>
<dbReference type="SMART" id="SM00471">
    <property type="entry name" value="HDc"/>
    <property type="match status" value="1"/>
</dbReference>